<evidence type="ECO:0000313" key="2">
    <source>
        <dbReference type="Proteomes" id="UP000024635"/>
    </source>
</evidence>
<dbReference type="Proteomes" id="UP000024635">
    <property type="component" value="Unassembled WGS sequence"/>
</dbReference>
<protein>
    <submittedName>
        <fullName evidence="1">Uncharacterized protein</fullName>
    </submittedName>
</protein>
<organism evidence="1 2">
    <name type="scientific">Ancylostoma ceylanicum</name>
    <dbReference type="NCBI Taxonomy" id="53326"/>
    <lineage>
        <taxon>Eukaryota</taxon>
        <taxon>Metazoa</taxon>
        <taxon>Ecdysozoa</taxon>
        <taxon>Nematoda</taxon>
        <taxon>Chromadorea</taxon>
        <taxon>Rhabditida</taxon>
        <taxon>Rhabditina</taxon>
        <taxon>Rhabditomorpha</taxon>
        <taxon>Strongyloidea</taxon>
        <taxon>Ancylostomatidae</taxon>
        <taxon>Ancylostomatinae</taxon>
        <taxon>Ancylostoma</taxon>
    </lineage>
</organism>
<dbReference type="AlphaFoldDB" id="A0A016TRX5"/>
<comment type="caution">
    <text evidence="1">The sequence shown here is derived from an EMBL/GenBank/DDBJ whole genome shotgun (WGS) entry which is preliminary data.</text>
</comment>
<reference evidence="2" key="1">
    <citation type="journal article" date="2015" name="Nat. Genet.">
        <title>The genome and transcriptome of the zoonotic hookworm Ancylostoma ceylanicum identify infection-specific gene families.</title>
        <authorList>
            <person name="Schwarz E.M."/>
            <person name="Hu Y."/>
            <person name="Antoshechkin I."/>
            <person name="Miller M.M."/>
            <person name="Sternberg P.W."/>
            <person name="Aroian R.V."/>
        </authorList>
    </citation>
    <scope>NUCLEOTIDE SEQUENCE</scope>
    <source>
        <strain evidence="2">HY135</strain>
    </source>
</reference>
<accession>A0A016TRX5</accession>
<dbReference type="EMBL" id="JARK01001416">
    <property type="protein sequence ID" value="EYC05799.1"/>
    <property type="molecule type" value="Genomic_DNA"/>
</dbReference>
<gene>
    <name evidence="1" type="primary">Acey_s0080.g1363</name>
    <name evidence="1" type="ORF">Y032_0080g1363</name>
</gene>
<proteinExistence type="predicted"/>
<name>A0A016TRX5_9BILA</name>
<keyword evidence="2" id="KW-1185">Reference proteome</keyword>
<sequence length="88" mass="10558">MEQLNLSFKSIYEKHRNFYFHFFPMPLFEMFQPCIPPRSQHSSSSDRGNSYRIYVPNSSWHPLTQPLFARFQDILSLFTLPQHQQFGS</sequence>
<evidence type="ECO:0000313" key="1">
    <source>
        <dbReference type="EMBL" id="EYC05799.1"/>
    </source>
</evidence>